<sequence length="85" mass="9972">MVSEIDKRNKLSEEPFSYQITKKGTVVIYYKGKQIKIVKDREAERLIARIQEVKESITDVQLLLAKITGNFKRGNEKLDKNKRNF</sequence>
<dbReference type="EMBL" id="BMFK01000001">
    <property type="protein sequence ID" value="GGE61357.1"/>
    <property type="molecule type" value="Genomic_DNA"/>
</dbReference>
<protein>
    <submittedName>
        <fullName evidence="1">Uncharacterized protein</fullName>
    </submittedName>
</protein>
<reference evidence="1" key="2">
    <citation type="submission" date="2020-09" db="EMBL/GenBank/DDBJ databases">
        <authorList>
            <person name="Sun Q."/>
            <person name="Zhou Y."/>
        </authorList>
    </citation>
    <scope>NUCLEOTIDE SEQUENCE</scope>
    <source>
        <strain evidence="1">CGMCC 1.12698</strain>
    </source>
</reference>
<evidence type="ECO:0000313" key="1">
    <source>
        <dbReference type="EMBL" id="GGE61357.1"/>
    </source>
</evidence>
<evidence type="ECO:0000313" key="2">
    <source>
        <dbReference type="Proteomes" id="UP000605259"/>
    </source>
</evidence>
<reference evidence="1" key="1">
    <citation type="journal article" date="2014" name="Int. J. Syst. Evol. Microbiol.">
        <title>Complete genome sequence of Corynebacterium casei LMG S-19264T (=DSM 44701T), isolated from a smear-ripened cheese.</title>
        <authorList>
            <consortium name="US DOE Joint Genome Institute (JGI-PGF)"/>
            <person name="Walter F."/>
            <person name="Albersmeier A."/>
            <person name="Kalinowski J."/>
            <person name="Ruckert C."/>
        </authorList>
    </citation>
    <scope>NUCLEOTIDE SEQUENCE</scope>
    <source>
        <strain evidence="1">CGMCC 1.12698</strain>
    </source>
</reference>
<proteinExistence type="predicted"/>
<dbReference type="RefSeq" id="WP_239534454.1">
    <property type="nucleotide sequence ID" value="NZ_BMFK01000001.1"/>
</dbReference>
<keyword evidence="2" id="KW-1185">Reference proteome</keyword>
<dbReference type="Proteomes" id="UP000605259">
    <property type="component" value="Unassembled WGS sequence"/>
</dbReference>
<comment type="caution">
    <text evidence="1">The sequence shown here is derived from an EMBL/GenBank/DDBJ whole genome shotgun (WGS) entry which is preliminary data.</text>
</comment>
<name>A0A917AMN4_9BACI</name>
<gene>
    <name evidence="1" type="ORF">GCM10007140_09590</name>
</gene>
<organism evidence="1 2">
    <name type="scientific">Priestia taiwanensis</name>
    <dbReference type="NCBI Taxonomy" id="1347902"/>
    <lineage>
        <taxon>Bacteria</taxon>
        <taxon>Bacillati</taxon>
        <taxon>Bacillota</taxon>
        <taxon>Bacilli</taxon>
        <taxon>Bacillales</taxon>
        <taxon>Bacillaceae</taxon>
        <taxon>Priestia</taxon>
    </lineage>
</organism>
<accession>A0A917AMN4</accession>
<dbReference type="AlphaFoldDB" id="A0A917AMN4"/>